<keyword evidence="2 5" id="KW-0732">Signal</keyword>
<dbReference type="PRINTS" id="PR00421">
    <property type="entry name" value="THIOREDOXIN"/>
</dbReference>
<dbReference type="InterPro" id="IPR051063">
    <property type="entry name" value="PDI"/>
</dbReference>
<evidence type="ECO:0000313" key="7">
    <source>
        <dbReference type="EMBL" id="CAD8217593.1"/>
    </source>
</evidence>
<evidence type="ECO:0000313" key="8">
    <source>
        <dbReference type="EMBL" id="GHP04280.1"/>
    </source>
</evidence>
<dbReference type="EMBL" id="HBDW01001524">
    <property type="protein sequence ID" value="CAD8217593.1"/>
    <property type="molecule type" value="Transcribed_RNA"/>
</dbReference>
<gene>
    <name evidence="7" type="ORF">PPRO1472_LOCUS1035</name>
    <name evidence="8" type="ORF">PPROV_000303400</name>
</gene>
<dbReference type="InterPro" id="IPR005788">
    <property type="entry name" value="PDI_thioredoxin-like_dom"/>
</dbReference>
<dbReference type="Pfam" id="PF00085">
    <property type="entry name" value="Thioredoxin"/>
    <property type="match status" value="1"/>
</dbReference>
<reference evidence="7" key="2">
    <citation type="submission" date="2021-01" db="EMBL/GenBank/DDBJ databases">
        <authorList>
            <person name="Corre E."/>
            <person name="Pelletier E."/>
            <person name="Niang G."/>
            <person name="Scheremetjew M."/>
            <person name="Finn R."/>
            <person name="Kale V."/>
            <person name="Holt S."/>
            <person name="Cochrane G."/>
            <person name="Meng A."/>
            <person name="Brown T."/>
            <person name="Cohen L."/>
        </authorList>
    </citation>
    <scope>NUCLEOTIDE SEQUENCE</scope>
    <source>
        <strain evidence="7">RCC251</strain>
    </source>
</reference>
<name>A0A6U0A3X3_9CHLO</name>
<keyword evidence="9" id="KW-1185">Reference proteome</keyword>
<comment type="similarity">
    <text evidence="1 4">Belongs to the protein disulfide isomerase family.</text>
</comment>
<dbReference type="NCBIfam" id="TIGR01126">
    <property type="entry name" value="pdi_dom"/>
    <property type="match status" value="1"/>
</dbReference>
<feature type="signal peptide" evidence="5">
    <location>
        <begin position="1"/>
        <end position="23"/>
    </location>
</feature>
<proteinExistence type="inferred from homology"/>
<keyword evidence="3" id="KW-0677">Repeat</keyword>
<evidence type="ECO:0000256" key="1">
    <source>
        <dbReference type="ARBA" id="ARBA00006347"/>
    </source>
</evidence>
<dbReference type="InterPro" id="IPR013766">
    <property type="entry name" value="Thioredoxin_domain"/>
</dbReference>
<organism evidence="7">
    <name type="scientific">Pycnococcus provasolii</name>
    <dbReference type="NCBI Taxonomy" id="41880"/>
    <lineage>
        <taxon>Eukaryota</taxon>
        <taxon>Viridiplantae</taxon>
        <taxon>Chlorophyta</taxon>
        <taxon>Pseudoscourfieldiophyceae</taxon>
        <taxon>Pseudoscourfieldiales</taxon>
        <taxon>Pycnococcaceae</taxon>
        <taxon>Pycnococcus</taxon>
    </lineage>
</organism>
<dbReference type="GO" id="GO:0006457">
    <property type="term" value="P:protein folding"/>
    <property type="evidence" value="ECO:0007669"/>
    <property type="project" value="TreeGrafter"/>
</dbReference>
<dbReference type="GO" id="GO:0003756">
    <property type="term" value="F:protein disulfide isomerase activity"/>
    <property type="evidence" value="ECO:0007669"/>
    <property type="project" value="InterPro"/>
</dbReference>
<evidence type="ECO:0000259" key="6">
    <source>
        <dbReference type="PROSITE" id="PS51352"/>
    </source>
</evidence>
<evidence type="ECO:0000256" key="4">
    <source>
        <dbReference type="RuleBase" id="RU004208"/>
    </source>
</evidence>
<dbReference type="InterPro" id="IPR017937">
    <property type="entry name" value="Thioredoxin_CS"/>
</dbReference>
<evidence type="ECO:0000256" key="2">
    <source>
        <dbReference type="ARBA" id="ARBA00022729"/>
    </source>
</evidence>
<dbReference type="EMBL" id="BNJQ01000007">
    <property type="protein sequence ID" value="GHP04280.1"/>
    <property type="molecule type" value="Genomic_DNA"/>
</dbReference>
<dbReference type="GO" id="GO:0005783">
    <property type="term" value="C:endoplasmic reticulum"/>
    <property type="evidence" value="ECO:0007669"/>
    <property type="project" value="TreeGrafter"/>
</dbReference>
<dbReference type="PANTHER" id="PTHR45672:SF3">
    <property type="entry name" value="THIOREDOXIN DOMAIN-CONTAINING PROTEIN 5"/>
    <property type="match status" value="1"/>
</dbReference>
<dbReference type="InterPro" id="IPR036249">
    <property type="entry name" value="Thioredoxin-like_sf"/>
</dbReference>
<reference evidence="8" key="1">
    <citation type="submission" date="2020-10" db="EMBL/GenBank/DDBJ databases">
        <title>Unveiling of a novel bifunctional photoreceptor, Dualchrome1, isolated from a cosmopolitan green alga.</title>
        <authorList>
            <person name="Suzuki S."/>
            <person name="Kawachi M."/>
        </authorList>
    </citation>
    <scope>NUCLEOTIDE SEQUENCE</scope>
    <source>
        <strain evidence="8">NIES 2893</strain>
    </source>
</reference>
<feature type="domain" description="Thioredoxin" evidence="6">
    <location>
        <begin position="19"/>
        <end position="133"/>
    </location>
</feature>
<accession>A0A6U0A3X3</accession>
<dbReference type="OrthoDB" id="72053at2759"/>
<dbReference type="Gene3D" id="3.40.30.10">
    <property type="entry name" value="Glutaredoxin"/>
    <property type="match status" value="1"/>
</dbReference>
<dbReference type="PROSITE" id="PS00194">
    <property type="entry name" value="THIOREDOXIN_1"/>
    <property type="match status" value="1"/>
</dbReference>
<dbReference type="Proteomes" id="UP000660262">
    <property type="component" value="Unassembled WGS sequence"/>
</dbReference>
<dbReference type="AlphaFoldDB" id="A0A6U0A3X3"/>
<dbReference type="PROSITE" id="PS51352">
    <property type="entry name" value="THIOREDOXIN_2"/>
    <property type="match status" value="1"/>
</dbReference>
<dbReference type="PANTHER" id="PTHR45672">
    <property type="entry name" value="PROTEIN DISULFIDE-ISOMERASE C17H9.14C-RELATED"/>
    <property type="match status" value="1"/>
</dbReference>
<evidence type="ECO:0000256" key="3">
    <source>
        <dbReference type="ARBA" id="ARBA00022737"/>
    </source>
</evidence>
<evidence type="ECO:0000256" key="5">
    <source>
        <dbReference type="SAM" id="SignalP"/>
    </source>
</evidence>
<sequence length="199" mass="21965">MLCRAMSSFLVLLLLCCCAFASASVPSLTSANFKDEVFNTGRNAFVKFFAPWCGHCKAMAPAWEKLAETYDGSSSVLIAEVDCTVESDVCSQYGVRGYPTIKYFTTETGEEPQDYNGGRSFDDFKGFADDKLLVKCTLADQEGCSDKEKAYIVKAQKMGKEEVDKQLKRLSDMSSSSMKAELKAWVRQRVGILKQVASA</sequence>
<protein>
    <recommendedName>
        <fullName evidence="6">Thioredoxin domain-containing protein</fullName>
    </recommendedName>
</protein>
<dbReference type="CDD" id="cd02961">
    <property type="entry name" value="PDI_a_family"/>
    <property type="match status" value="1"/>
</dbReference>
<dbReference type="SUPFAM" id="SSF52833">
    <property type="entry name" value="Thioredoxin-like"/>
    <property type="match status" value="1"/>
</dbReference>
<feature type="chain" id="PRO_5035585138" description="Thioredoxin domain-containing protein" evidence="5">
    <location>
        <begin position="24"/>
        <end position="199"/>
    </location>
</feature>
<evidence type="ECO:0000313" key="9">
    <source>
        <dbReference type="Proteomes" id="UP000660262"/>
    </source>
</evidence>